<keyword evidence="2" id="KW-1185">Reference proteome</keyword>
<proteinExistence type="predicted"/>
<evidence type="ECO:0000313" key="2">
    <source>
        <dbReference type="Proteomes" id="UP000827609"/>
    </source>
</evidence>
<name>A0AAE8BPA3_9CAUD</name>
<protein>
    <submittedName>
        <fullName evidence="1">Uncharacterized protein</fullName>
    </submittedName>
</protein>
<sequence>MNKFQRHIKSLPESGASFQQAAPLGRTVVTHSAGITRGVTRMAYPQLQQIPRNLSGLNDVNVRRIDINLDENVFIQTHS</sequence>
<evidence type="ECO:0000313" key="1">
    <source>
        <dbReference type="EMBL" id="QYW05008.1"/>
    </source>
</evidence>
<accession>A0AAE8BPA3</accession>
<dbReference type="Proteomes" id="UP000827609">
    <property type="component" value="Segment"/>
</dbReference>
<reference evidence="1" key="1">
    <citation type="submission" date="2021-06" db="EMBL/GenBank/DDBJ databases">
        <title>Complete genome sequence of Erwinia phage pEa_SNUABM_7.</title>
        <authorList>
            <person name="Kim S.G."/>
            <person name="Park S.C."/>
        </authorList>
    </citation>
    <scope>NUCLEOTIDE SEQUENCE</scope>
</reference>
<gene>
    <name evidence="1" type="ORF">pEaSNUABM7_00340</name>
</gene>
<organism evidence="1 2">
    <name type="scientific">Erwinia phage pEa_SNUABM_7</name>
    <dbReference type="NCBI Taxonomy" id="2866695"/>
    <lineage>
        <taxon>Viruses</taxon>
        <taxon>Duplodnaviria</taxon>
        <taxon>Heunggongvirae</taxon>
        <taxon>Uroviricota</taxon>
        <taxon>Caudoviricetes</taxon>
        <taxon>Snuvirus</taxon>
        <taxon>Snuvirus SNUABM7</taxon>
    </lineage>
</organism>
<dbReference type="EMBL" id="MZ475896">
    <property type="protein sequence ID" value="QYW05008.1"/>
    <property type="molecule type" value="Genomic_DNA"/>
</dbReference>